<evidence type="ECO:0000313" key="1">
    <source>
        <dbReference type="EMBL" id="KAK4416939.1"/>
    </source>
</evidence>
<dbReference type="AlphaFoldDB" id="A0AAE1XSS6"/>
<organism evidence="1 2">
    <name type="scientific">Sesamum alatum</name>
    <dbReference type="NCBI Taxonomy" id="300844"/>
    <lineage>
        <taxon>Eukaryota</taxon>
        <taxon>Viridiplantae</taxon>
        <taxon>Streptophyta</taxon>
        <taxon>Embryophyta</taxon>
        <taxon>Tracheophyta</taxon>
        <taxon>Spermatophyta</taxon>
        <taxon>Magnoliopsida</taxon>
        <taxon>eudicotyledons</taxon>
        <taxon>Gunneridae</taxon>
        <taxon>Pentapetalae</taxon>
        <taxon>asterids</taxon>
        <taxon>lamiids</taxon>
        <taxon>Lamiales</taxon>
        <taxon>Pedaliaceae</taxon>
        <taxon>Sesamum</taxon>
    </lineage>
</organism>
<dbReference type="Proteomes" id="UP001293254">
    <property type="component" value="Unassembled WGS sequence"/>
</dbReference>
<evidence type="ECO:0000313" key="2">
    <source>
        <dbReference type="Proteomes" id="UP001293254"/>
    </source>
</evidence>
<name>A0AAE1XSS6_9LAMI</name>
<protein>
    <submittedName>
        <fullName evidence="1">Uncharacterized protein</fullName>
    </submittedName>
</protein>
<sequence>MLVLTHSGHLIRDVDSEASKILTSTTTDTHEALGNKQEIRKKKGLRDLIACQAWRQLGKTGERSVERHVEADVGGDQQGIATSDQAADNPIRIISIFELRNSEEDTLSAKGHPAPPKEREF</sequence>
<dbReference type="EMBL" id="JACGWO010000010">
    <property type="protein sequence ID" value="KAK4416939.1"/>
    <property type="molecule type" value="Genomic_DNA"/>
</dbReference>
<comment type="caution">
    <text evidence="1">The sequence shown here is derived from an EMBL/GenBank/DDBJ whole genome shotgun (WGS) entry which is preliminary data.</text>
</comment>
<reference evidence="1" key="1">
    <citation type="submission" date="2020-06" db="EMBL/GenBank/DDBJ databases">
        <authorList>
            <person name="Li T."/>
            <person name="Hu X."/>
            <person name="Zhang T."/>
            <person name="Song X."/>
            <person name="Zhang H."/>
            <person name="Dai N."/>
            <person name="Sheng W."/>
            <person name="Hou X."/>
            <person name="Wei L."/>
        </authorList>
    </citation>
    <scope>NUCLEOTIDE SEQUENCE</scope>
    <source>
        <strain evidence="1">3651</strain>
        <tissue evidence="1">Leaf</tissue>
    </source>
</reference>
<keyword evidence="2" id="KW-1185">Reference proteome</keyword>
<proteinExistence type="predicted"/>
<accession>A0AAE1XSS6</accession>
<gene>
    <name evidence="1" type="ORF">Salat_2519400</name>
</gene>
<reference evidence="1" key="2">
    <citation type="journal article" date="2024" name="Plant">
        <title>Genomic evolution and insights into agronomic trait innovations of Sesamum species.</title>
        <authorList>
            <person name="Miao H."/>
            <person name="Wang L."/>
            <person name="Qu L."/>
            <person name="Liu H."/>
            <person name="Sun Y."/>
            <person name="Le M."/>
            <person name="Wang Q."/>
            <person name="Wei S."/>
            <person name="Zheng Y."/>
            <person name="Lin W."/>
            <person name="Duan Y."/>
            <person name="Cao H."/>
            <person name="Xiong S."/>
            <person name="Wang X."/>
            <person name="Wei L."/>
            <person name="Li C."/>
            <person name="Ma Q."/>
            <person name="Ju M."/>
            <person name="Zhao R."/>
            <person name="Li G."/>
            <person name="Mu C."/>
            <person name="Tian Q."/>
            <person name="Mei H."/>
            <person name="Zhang T."/>
            <person name="Gao T."/>
            <person name="Zhang H."/>
        </authorList>
    </citation>
    <scope>NUCLEOTIDE SEQUENCE</scope>
    <source>
        <strain evidence="1">3651</strain>
    </source>
</reference>